<proteinExistence type="predicted"/>
<protein>
    <submittedName>
        <fullName evidence="1">ATP-binding protein</fullName>
    </submittedName>
</protein>
<evidence type="ECO:0000313" key="1">
    <source>
        <dbReference type="EMBL" id="TDF74756.1"/>
    </source>
</evidence>
<sequence length="189" mass="21064">MQDISLHLLDIIENSVRAGSKNIQIRIIKDANANFLRIIVSDDGIGMDPITIEKAQDPFFTSKTERKKKVGLGIPLLKQNAELCNGSFQMSSEPGKGTVLTAEFQLDHIDRMPLGDLKETLLSAIVGHPEVNFSIILTSLDKDKEKSFHFETAPIKEELGDIPLTYPDVIKYLEQSINEGIQITNMEDV</sequence>
<dbReference type="Proteomes" id="UP000294588">
    <property type="component" value="Unassembled WGS sequence"/>
</dbReference>
<comment type="caution">
    <text evidence="1">The sequence shown here is derived from an EMBL/GenBank/DDBJ whole genome shotgun (WGS) entry which is preliminary data.</text>
</comment>
<keyword evidence="1" id="KW-0067">ATP-binding</keyword>
<keyword evidence="1" id="KW-0547">Nucleotide-binding</keyword>
<evidence type="ECO:0000313" key="2">
    <source>
        <dbReference type="Proteomes" id="UP000294588"/>
    </source>
</evidence>
<gene>
    <name evidence="1" type="ORF">E0946_01345</name>
</gene>
<name>A0AC61QLA7_9BACT</name>
<reference evidence="1" key="1">
    <citation type="submission" date="2019-03" db="EMBL/GenBank/DDBJ databases">
        <title>Candidatus Syntrophosphaera thermopropionivorans: a novel player in syntrophic propionate oxidation during anaerobic digestion.</title>
        <authorList>
            <person name="Dyksma S."/>
        </authorList>
    </citation>
    <scope>NUCLEOTIDE SEQUENCE</scope>
    <source>
        <strain evidence="1">W5</strain>
    </source>
</reference>
<organism evidence="1 2">
    <name type="scientific">Candidatus Syntrophosphaera thermopropionivorans</name>
    <dbReference type="NCBI Taxonomy" id="2593015"/>
    <lineage>
        <taxon>Bacteria</taxon>
        <taxon>Pseudomonadati</taxon>
        <taxon>Candidatus Cloacimonadota</taxon>
        <taxon>Candidatus Cloacimonadia</taxon>
        <taxon>Candidatus Cloacimonadales</taxon>
        <taxon>Candidatus Cloacimonadaceae</taxon>
        <taxon>Candidatus Syntrophosphaera</taxon>
    </lineage>
</organism>
<accession>A0AC61QLA7</accession>
<dbReference type="EMBL" id="SMOG01000001">
    <property type="protein sequence ID" value="TDF74756.1"/>
    <property type="molecule type" value="Genomic_DNA"/>
</dbReference>
<keyword evidence="2" id="KW-1185">Reference proteome</keyword>